<dbReference type="Proteomes" id="UP001501705">
    <property type="component" value="Unassembled WGS sequence"/>
</dbReference>
<organism evidence="1 2">
    <name type="scientific">Kribbella hippodromi</name>
    <dbReference type="NCBI Taxonomy" id="434347"/>
    <lineage>
        <taxon>Bacteria</taxon>
        <taxon>Bacillati</taxon>
        <taxon>Actinomycetota</taxon>
        <taxon>Actinomycetes</taxon>
        <taxon>Propionibacteriales</taxon>
        <taxon>Kribbellaceae</taxon>
        <taxon>Kribbella</taxon>
    </lineage>
</organism>
<protein>
    <submittedName>
        <fullName evidence="1">Uncharacterized protein</fullName>
    </submittedName>
</protein>
<gene>
    <name evidence="1" type="ORF">GCM10009804_36660</name>
</gene>
<keyword evidence="2" id="KW-1185">Reference proteome</keyword>
<name>A0ABP4PB77_9ACTN</name>
<evidence type="ECO:0000313" key="1">
    <source>
        <dbReference type="EMBL" id="GAA1576708.1"/>
    </source>
</evidence>
<sequence length="66" mass="6958">MWIDLDGSDRMVRLTIWSSGEAVLAVAEVSSTGSILLEEQLRLGDVAALDRTLSRAVLVALGDGAS</sequence>
<accession>A0ABP4PB77</accession>
<dbReference type="EMBL" id="BAAAPH010000011">
    <property type="protein sequence ID" value="GAA1576708.1"/>
    <property type="molecule type" value="Genomic_DNA"/>
</dbReference>
<evidence type="ECO:0000313" key="2">
    <source>
        <dbReference type="Proteomes" id="UP001501705"/>
    </source>
</evidence>
<reference evidence="2" key="1">
    <citation type="journal article" date="2019" name="Int. J. Syst. Evol. Microbiol.">
        <title>The Global Catalogue of Microorganisms (GCM) 10K type strain sequencing project: providing services to taxonomists for standard genome sequencing and annotation.</title>
        <authorList>
            <consortium name="The Broad Institute Genomics Platform"/>
            <consortium name="The Broad Institute Genome Sequencing Center for Infectious Disease"/>
            <person name="Wu L."/>
            <person name="Ma J."/>
        </authorList>
    </citation>
    <scope>NUCLEOTIDE SEQUENCE [LARGE SCALE GENOMIC DNA]</scope>
    <source>
        <strain evidence="2">JCM 15572</strain>
    </source>
</reference>
<comment type="caution">
    <text evidence="1">The sequence shown here is derived from an EMBL/GenBank/DDBJ whole genome shotgun (WGS) entry which is preliminary data.</text>
</comment>
<proteinExistence type="predicted"/>